<evidence type="ECO:0000256" key="4">
    <source>
        <dbReference type="ARBA" id="ARBA00023125"/>
    </source>
</evidence>
<proteinExistence type="inferred from homology"/>
<dbReference type="InterPro" id="IPR013324">
    <property type="entry name" value="RNA_pol_sigma_r3/r4-like"/>
</dbReference>
<evidence type="ECO:0000259" key="6">
    <source>
        <dbReference type="Pfam" id="PF04542"/>
    </source>
</evidence>
<dbReference type="InterPro" id="IPR007627">
    <property type="entry name" value="RNA_pol_sigma70_r2"/>
</dbReference>
<keyword evidence="2" id="KW-0805">Transcription regulation</keyword>
<dbReference type="GO" id="GO:0003677">
    <property type="term" value="F:DNA binding"/>
    <property type="evidence" value="ECO:0007669"/>
    <property type="project" value="UniProtKB-KW"/>
</dbReference>
<evidence type="ECO:0000256" key="2">
    <source>
        <dbReference type="ARBA" id="ARBA00023015"/>
    </source>
</evidence>
<dbReference type="SUPFAM" id="SSF88946">
    <property type="entry name" value="Sigma2 domain of RNA polymerase sigma factors"/>
    <property type="match status" value="1"/>
</dbReference>
<dbReference type="Gene3D" id="1.10.1740.10">
    <property type="match status" value="1"/>
</dbReference>
<dbReference type="GO" id="GO:0016987">
    <property type="term" value="F:sigma factor activity"/>
    <property type="evidence" value="ECO:0007669"/>
    <property type="project" value="UniProtKB-KW"/>
</dbReference>
<accession>A0A7C7D5I4</accession>
<dbReference type="Pfam" id="PF04542">
    <property type="entry name" value="Sigma70_r2"/>
    <property type="match status" value="1"/>
</dbReference>
<evidence type="ECO:0000256" key="5">
    <source>
        <dbReference type="ARBA" id="ARBA00023163"/>
    </source>
</evidence>
<evidence type="ECO:0000256" key="3">
    <source>
        <dbReference type="ARBA" id="ARBA00023082"/>
    </source>
</evidence>
<sequence>MDLENLYQRYFKEIYLFLKNFSSSEEIAEEITQETFFKVMKSIDTFDGSKDIRAWIFAIARNTYYTHYKKSRKITNESFTLDCVSDNGVDLLVRIINEDTALVIHRILHDMDEPYKEVFSLRVFGELPFEKIGAIFNKNASWARVTFYRAKSKIVKVMEELNEEN</sequence>
<gene>
    <name evidence="7" type="ORF">GX523_08390</name>
</gene>
<dbReference type="AlphaFoldDB" id="A0A7C7D5I4"/>
<keyword evidence="3" id="KW-0731">Sigma factor</keyword>
<keyword evidence="4" id="KW-0238">DNA-binding</keyword>
<dbReference type="EMBL" id="DUTF01000191">
    <property type="protein sequence ID" value="HHY26747.1"/>
    <property type="molecule type" value="Genomic_DNA"/>
</dbReference>
<dbReference type="GO" id="GO:0006352">
    <property type="term" value="P:DNA-templated transcription initiation"/>
    <property type="evidence" value="ECO:0007669"/>
    <property type="project" value="InterPro"/>
</dbReference>
<organism evidence="7 8">
    <name type="scientific">Desulfitobacterium dehalogenans</name>
    <dbReference type="NCBI Taxonomy" id="36854"/>
    <lineage>
        <taxon>Bacteria</taxon>
        <taxon>Bacillati</taxon>
        <taxon>Bacillota</taxon>
        <taxon>Clostridia</taxon>
        <taxon>Eubacteriales</taxon>
        <taxon>Desulfitobacteriaceae</taxon>
        <taxon>Desulfitobacterium</taxon>
    </lineage>
</organism>
<comment type="caution">
    <text evidence="7">The sequence shown here is derived from an EMBL/GenBank/DDBJ whole genome shotgun (WGS) entry which is preliminary data.</text>
</comment>
<dbReference type="Proteomes" id="UP000553059">
    <property type="component" value="Unassembled WGS sequence"/>
</dbReference>
<evidence type="ECO:0000313" key="8">
    <source>
        <dbReference type="Proteomes" id="UP000553059"/>
    </source>
</evidence>
<dbReference type="InterPro" id="IPR039425">
    <property type="entry name" value="RNA_pol_sigma-70-like"/>
</dbReference>
<feature type="domain" description="RNA polymerase sigma-70 region 2" evidence="6">
    <location>
        <begin position="6"/>
        <end position="73"/>
    </location>
</feature>
<keyword evidence="5" id="KW-0804">Transcription</keyword>
<dbReference type="InterPro" id="IPR013325">
    <property type="entry name" value="RNA_pol_sigma_r2"/>
</dbReference>
<dbReference type="NCBIfam" id="TIGR02937">
    <property type="entry name" value="sigma70-ECF"/>
    <property type="match status" value="1"/>
</dbReference>
<evidence type="ECO:0000313" key="7">
    <source>
        <dbReference type="EMBL" id="HHY26747.1"/>
    </source>
</evidence>
<dbReference type="InterPro" id="IPR036388">
    <property type="entry name" value="WH-like_DNA-bd_sf"/>
</dbReference>
<reference evidence="7 8" key="1">
    <citation type="journal article" date="2020" name="Biotechnol. Biofuels">
        <title>New insights from the biogas microbiome by comprehensive genome-resolved metagenomics of nearly 1600 species originating from multiple anaerobic digesters.</title>
        <authorList>
            <person name="Campanaro S."/>
            <person name="Treu L."/>
            <person name="Rodriguez-R L.M."/>
            <person name="Kovalovszki A."/>
            <person name="Ziels R.M."/>
            <person name="Maus I."/>
            <person name="Zhu X."/>
            <person name="Kougias P.G."/>
            <person name="Basile A."/>
            <person name="Luo G."/>
            <person name="Schluter A."/>
            <person name="Konstantinidis K.T."/>
            <person name="Angelidaki I."/>
        </authorList>
    </citation>
    <scope>NUCLEOTIDE SEQUENCE [LARGE SCALE GENOMIC DNA]</scope>
    <source>
        <strain evidence="7">AS05jafATM_4</strain>
    </source>
</reference>
<name>A0A7C7D5I4_9FIRM</name>
<dbReference type="PANTHER" id="PTHR43133:SF52">
    <property type="entry name" value="ECF RNA POLYMERASE SIGMA FACTOR SIGL"/>
    <property type="match status" value="1"/>
</dbReference>
<protein>
    <submittedName>
        <fullName evidence="7">RNA polymerase sigma factor</fullName>
    </submittedName>
</protein>
<dbReference type="InterPro" id="IPR014284">
    <property type="entry name" value="RNA_pol_sigma-70_dom"/>
</dbReference>
<evidence type="ECO:0000256" key="1">
    <source>
        <dbReference type="ARBA" id="ARBA00010641"/>
    </source>
</evidence>
<dbReference type="Gene3D" id="1.10.10.10">
    <property type="entry name" value="Winged helix-like DNA-binding domain superfamily/Winged helix DNA-binding domain"/>
    <property type="match status" value="1"/>
</dbReference>
<comment type="similarity">
    <text evidence="1">Belongs to the sigma-70 factor family. ECF subfamily.</text>
</comment>
<dbReference type="SUPFAM" id="SSF88659">
    <property type="entry name" value="Sigma3 and sigma4 domains of RNA polymerase sigma factors"/>
    <property type="match status" value="1"/>
</dbReference>
<dbReference type="PANTHER" id="PTHR43133">
    <property type="entry name" value="RNA POLYMERASE ECF-TYPE SIGMA FACTO"/>
    <property type="match status" value="1"/>
</dbReference>